<evidence type="ECO:0000256" key="6">
    <source>
        <dbReference type="ARBA" id="ARBA00023136"/>
    </source>
</evidence>
<dbReference type="Proteomes" id="UP001500236">
    <property type="component" value="Unassembled WGS sequence"/>
</dbReference>
<proteinExistence type="predicted"/>
<dbReference type="InterPro" id="IPR004681">
    <property type="entry name" value="TRAP_DctM"/>
</dbReference>
<organism evidence="9 10">
    <name type="scientific">Nesterenkonia aethiopica</name>
    <dbReference type="NCBI Taxonomy" id="269144"/>
    <lineage>
        <taxon>Bacteria</taxon>
        <taxon>Bacillati</taxon>
        <taxon>Actinomycetota</taxon>
        <taxon>Actinomycetes</taxon>
        <taxon>Micrococcales</taxon>
        <taxon>Micrococcaceae</taxon>
        <taxon>Nesterenkonia</taxon>
    </lineage>
</organism>
<dbReference type="PANTHER" id="PTHR33362">
    <property type="entry name" value="SIALIC ACID TRAP TRANSPORTER PERMEASE PROTEIN SIAT-RELATED"/>
    <property type="match status" value="1"/>
</dbReference>
<keyword evidence="6 7" id="KW-0472">Membrane</keyword>
<evidence type="ECO:0000256" key="1">
    <source>
        <dbReference type="ARBA" id="ARBA00004429"/>
    </source>
</evidence>
<evidence type="ECO:0000256" key="4">
    <source>
        <dbReference type="ARBA" id="ARBA00022692"/>
    </source>
</evidence>
<dbReference type="Pfam" id="PF06808">
    <property type="entry name" value="DctM"/>
    <property type="match status" value="1"/>
</dbReference>
<dbReference type="EMBL" id="BAAAVT010000008">
    <property type="protein sequence ID" value="GAA3062912.1"/>
    <property type="molecule type" value="Genomic_DNA"/>
</dbReference>
<sequence>MEWYTFLLLFFAALIVVLLARVPVSFAMLGVGIAACLVVFGSVAQTGDLVGLSIISSVNSFTFSAIPLFILMGEMLFRSRIAQDALVEIAHILRKVPGRMPMVAVAGGGAFGVLSGSALANTALFGRTLLPRMRQEGYDPQLAAGAILASGGLAMILPPSAIAILWGGIAQVPIGPLLIAGIVPVALMAAGYACIVIVWSLRRTTAPHGAAEVRGAMGGGGTAVRLAMPGALVAMVLGLILFGVATPTESAALGAVLAGALSVSRGRLTAKDILSAARSTVMTSAAIFFLVMASSVYGQLMNYVGVTGRLVEWTAATINHGAVMLAAVLLIIILLGAMIDQASIMLVTAPLLMPIAAGYGWDPIWFSILVLISLQIGNTSPPFGMGLFILKGVAPEYTLPQLYRATLPWIGSDLLVIVLVALFPAVATYLPALAGLT</sequence>
<keyword evidence="10" id="KW-1185">Reference proteome</keyword>
<feature type="transmembrane region" description="Helical" evidence="7">
    <location>
        <begin position="178"/>
        <end position="201"/>
    </location>
</feature>
<dbReference type="InterPro" id="IPR010656">
    <property type="entry name" value="DctM"/>
</dbReference>
<feature type="transmembrane region" description="Helical" evidence="7">
    <location>
        <begin position="142"/>
        <end position="166"/>
    </location>
</feature>
<keyword evidence="2" id="KW-1003">Cell membrane</keyword>
<reference evidence="10" key="1">
    <citation type="journal article" date="2019" name="Int. J. Syst. Evol. Microbiol.">
        <title>The Global Catalogue of Microorganisms (GCM) 10K type strain sequencing project: providing services to taxonomists for standard genome sequencing and annotation.</title>
        <authorList>
            <consortium name="The Broad Institute Genomics Platform"/>
            <consortium name="The Broad Institute Genome Sequencing Center for Infectious Disease"/>
            <person name="Wu L."/>
            <person name="Ma J."/>
        </authorList>
    </citation>
    <scope>NUCLEOTIDE SEQUENCE [LARGE SCALE GENOMIC DNA]</scope>
    <source>
        <strain evidence="10">JCM 14309</strain>
    </source>
</reference>
<evidence type="ECO:0000256" key="5">
    <source>
        <dbReference type="ARBA" id="ARBA00022989"/>
    </source>
</evidence>
<gene>
    <name evidence="9" type="ORF">GCM10010529_15240</name>
</gene>
<feature type="transmembrane region" description="Helical" evidence="7">
    <location>
        <begin position="280"/>
        <end position="298"/>
    </location>
</feature>
<dbReference type="RefSeq" id="WP_344682438.1">
    <property type="nucleotide sequence ID" value="NZ_BAAAVT010000008.1"/>
</dbReference>
<feature type="transmembrane region" description="Helical" evidence="7">
    <location>
        <begin position="414"/>
        <end position="436"/>
    </location>
</feature>
<evidence type="ECO:0000256" key="2">
    <source>
        <dbReference type="ARBA" id="ARBA00022475"/>
    </source>
</evidence>
<evidence type="ECO:0000259" key="8">
    <source>
        <dbReference type="Pfam" id="PF06808"/>
    </source>
</evidence>
<keyword evidence="4 7" id="KW-0812">Transmembrane</keyword>
<protein>
    <submittedName>
        <fullName evidence="9">TRAP transporter large permease</fullName>
    </submittedName>
</protein>
<feature type="transmembrane region" description="Helical" evidence="7">
    <location>
        <begin position="52"/>
        <end position="71"/>
    </location>
</feature>
<comment type="subcellular location">
    <subcellularLocation>
        <location evidence="1">Cell inner membrane</location>
        <topology evidence="1">Multi-pass membrane protein</topology>
    </subcellularLocation>
</comment>
<comment type="caution">
    <text evidence="9">The sequence shown here is derived from an EMBL/GenBank/DDBJ whole genome shotgun (WGS) entry which is preliminary data.</text>
</comment>
<evidence type="ECO:0000313" key="9">
    <source>
        <dbReference type="EMBL" id="GAA3062912.1"/>
    </source>
</evidence>
<dbReference type="PANTHER" id="PTHR33362:SF5">
    <property type="entry name" value="C4-DICARBOXYLATE TRAP TRANSPORTER LARGE PERMEASE PROTEIN DCTM"/>
    <property type="match status" value="1"/>
</dbReference>
<feature type="transmembrane region" description="Helical" evidence="7">
    <location>
        <begin position="222"/>
        <end position="245"/>
    </location>
</feature>
<dbReference type="NCBIfam" id="TIGR00786">
    <property type="entry name" value="dctM"/>
    <property type="match status" value="1"/>
</dbReference>
<feature type="transmembrane region" description="Helical" evidence="7">
    <location>
        <begin position="318"/>
        <end position="339"/>
    </location>
</feature>
<keyword evidence="3" id="KW-0997">Cell inner membrane</keyword>
<keyword evidence="5 7" id="KW-1133">Transmembrane helix</keyword>
<evidence type="ECO:0000256" key="7">
    <source>
        <dbReference type="SAM" id="Phobius"/>
    </source>
</evidence>
<evidence type="ECO:0000256" key="3">
    <source>
        <dbReference type="ARBA" id="ARBA00022519"/>
    </source>
</evidence>
<evidence type="ECO:0000313" key="10">
    <source>
        <dbReference type="Proteomes" id="UP001500236"/>
    </source>
</evidence>
<dbReference type="PIRSF" id="PIRSF006066">
    <property type="entry name" value="HI0050"/>
    <property type="match status" value="1"/>
</dbReference>
<name>A0ABP6LW80_9MICC</name>
<feature type="domain" description="TRAP C4-dicarboxylate transport system permease DctM subunit" evidence="8">
    <location>
        <begin position="11"/>
        <end position="425"/>
    </location>
</feature>
<accession>A0ABP6LW80</accession>